<sequence>MTLFIMTKNLSLGMLFLLGLLTAFETALPDLVAAASKPPQKATKNKTIHKTAVDTALRYAEAIAKGDRITTGQLDFACQYKLLTVPPADPQNPPTTDAWHEGCWRELTAGHAPHLKRSDIGMNVLWPSTGPLVFYGDELARAQASAFVMDALGIAPPGTGLHLSVTKSRPIPNGSFRLKPNGKVLGVPTTLVDLTIHYHDPLTSPVTYGPGTVQWTNTIKRERRAVKSITTQWVVFTGLRFHGFPRDAAVFHLPVAATPQTAGMVADKIPFTTEISRALPGSIVWWGPEDQPGTLTAAAARAATFPELRDRVALLNRILIIDPHQVDALTVLTRHLYAILLREAAQSHKLNVKDPALSLTVNEFYWNIYAAAGRLDLANGMEMGGFSKPTPADFLYRLLPALETLAKTHPEQLDARFRLGMAYRWNNDQIPMIETFEALVKDIPTDRKTPKAEALAQLAWSRINKVAWNRILHDPDSIRAYENAQASSALAELPLDKFLAEYTMAYSMIFMPNYEDKSQILQHLTEAKRWFDEIPGKDDEVWHYFLHSELLKAVLDADPMFQPILAAAEKPKG</sequence>
<protein>
    <submittedName>
        <fullName evidence="1">Uncharacterized protein</fullName>
    </submittedName>
</protein>
<dbReference type="EMBL" id="CZPZ01000023">
    <property type="protein sequence ID" value="CUS37490.1"/>
    <property type="molecule type" value="Genomic_DNA"/>
</dbReference>
<proteinExistence type="predicted"/>
<reference evidence="2" key="1">
    <citation type="submission" date="2015-10" db="EMBL/GenBank/DDBJ databases">
        <authorList>
            <person name="Luecker S."/>
            <person name="Luecker S."/>
        </authorList>
    </citation>
    <scope>NUCLEOTIDE SEQUENCE [LARGE SCALE GENOMIC DNA]</scope>
</reference>
<evidence type="ECO:0000313" key="1">
    <source>
        <dbReference type="EMBL" id="CUS37490.1"/>
    </source>
</evidence>
<accession>A0A0S4LQW9</accession>
<dbReference type="AlphaFoldDB" id="A0A0S4LQW9"/>
<name>A0A0S4LQW9_9BACT</name>
<keyword evidence="2" id="KW-1185">Reference proteome</keyword>
<organism evidence="1 2">
    <name type="scientific">Candidatus Nitrospira nitrificans</name>
    <dbReference type="NCBI Taxonomy" id="1742973"/>
    <lineage>
        <taxon>Bacteria</taxon>
        <taxon>Pseudomonadati</taxon>
        <taxon>Nitrospirota</taxon>
        <taxon>Nitrospiria</taxon>
        <taxon>Nitrospirales</taxon>
        <taxon>Nitrospiraceae</taxon>
        <taxon>Nitrospira</taxon>
    </lineage>
</organism>
<evidence type="ECO:0000313" key="2">
    <source>
        <dbReference type="Proteomes" id="UP000198736"/>
    </source>
</evidence>
<gene>
    <name evidence="1" type="ORF">COMA2_30299</name>
</gene>
<dbReference type="Proteomes" id="UP000198736">
    <property type="component" value="Unassembled WGS sequence"/>
</dbReference>